<comment type="pathway">
    <text evidence="1">Cofactor biosynthesis; ubiquinone biosynthesis.</text>
</comment>
<reference evidence="9" key="1">
    <citation type="submission" date="2016-12" db="EMBL/GenBank/DDBJ databases">
        <authorList>
            <person name="Varghese N."/>
            <person name="Submissions S."/>
        </authorList>
    </citation>
    <scope>NUCLEOTIDE SEQUENCE [LARGE SCALE GENOMIC DNA]</scope>
    <source>
        <strain evidence="9">DSM 11032</strain>
    </source>
</reference>
<dbReference type="PANTHER" id="PTHR21427:SF19">
    <property type="entry name" value="UBIQUINONE BIOSYNTHESIS PROTEIN COQ9, MITOCHONDRIAL"/>
    <property type="match status" value="1"/>
</dbReference>
<evidence type="ECO:0000313" key="8">
    <source>
        <dbReference type="EMBL" id="SHN50698.1"/>
    </source>
</evidence>
<dbReference type="PANTHER" id="PTHR21427">
    <property type="entry name" value="UBIQUINONE BIOSYNTHESIS PROTEIN COQ9, MITOCHONDRIAL"/>
    <property type="match status" value="1"/>
</dbReference>
<feature type="domain" description="COQ9 C-terminal" evidence="7">
    <location>
        <begin position="150"/>
        <end position="220"/>
    </location>
</feature>
<name>A0A1M7RX33_9SPHN</name>
<evidence type="ECO:0000256" key="5">
    <source>
        <dbReference type="ARBA" id="ARBA00023121"/>
    </source>
</evidence>
<gene>
    <name evidence="8" type="ORF">SAMN02745193_00518</name>
</gene>
<dbReference type="GO" id="GO:0006744">
    <property type="term" value="P:ubiquinone biosynthetic process"/>
    <property type="evidence" value="ECO:0007669"/>
    <property type="project" value="UniProtKB-KW"/>
</dbReference>
<evidence type="ECO:0000256" key="6">
    <source>
        <dbReference type="ARBA" id="ARBA00058104"/>
    </source>
</evidence>
<dbReference type="Gene3D" id="1.10.357.10">
    <property type="entry name" value="Tetracycline Repressor, domain 2"/>
    <property type="match status" value="1"/>
</dbReference>
<dbReference type="AlphaFoldDB" id="A0A1M7RX33"/>
<keyword evidence="5" id="KW-0446">Lipid-binding</keyword>
<evidence type="ECO:0000256" key="3">
    <source>
        <dbReference type="ARBA" id="ARBA00022688"/>
    </source>
</evidence>
<dbReference type="Pfam" id="PF08511">
    <property type="entry name" value="COQ9"/>
    <property type="match status" value="1"/>
</dbReference>
<keyword evidence="8" id="KW-0830">Ubiquinone</keyword>
<comment type="function">
    <text evidence="6">Membrane-associated protein that warps the membrane surface to access and bind aromatic isoprenes with high specificity, including ubiquinone (CoQ) isoprene intermediates and presents them directly to COQ7, therefore facilitating the COQ7-mediated hydroxylase step. Participates in the biosynthesis of coenzyme Q, also named ubiquinone, an essential lipid-soluble electron transporter for aerobic cellular respiration.</text>
</comment>
<dbReference type="InterPro" id="IPR012762">
    <property type="entry name" value="Ubiq_biosynth_COQ9"/>
</dbReference>
<evidence type="ECO:0000256" key="2">
    <source>
        <dbReference type="ARBA" id="ARBA00010766"/>
    </source>
</evidence>
<dbReference type="GO" id="GO:0008289">
    <property type="term" value="F:lipid binding"/>
    <property type="evidence" value="ECO:0007669"/>
    <property type="project" value="UniProtKB-KW"/>
</dbReference>
<keyword evidence="9" id="KW-1185">Reference proteome</keyword>
<keyword evidence="3" id="KW-0831">Ubiquinone biosynthesis</keyword>
<evidence type="ECO:0000256" key="4">
    <source>
        <dbReference type="ARBA" id="ARBA00022946"/>
    </source>
</evidence>
<comment type="similarity">
    <text evidence="2">Belongs to the COQ9 family.</text>
</comment>
<dbReference type="NCBIfam" id="TIGR02396">
    <property type="entry name" value="diverge_rpsU"/>
    <property type="match status" value="1"/>
</dbReference>
<dbReference type="Proteomes" id="UP000184391">
    <property type="component" value="Unassembled WGS sequence"/>
</dbReference>
<dbReference type="STRING" id="198312.SAMN02745193_00518"/>
<evidence type="ECO:0000256" key="1">
    <source>
        <dbReference type="ARBA" id="ARBA00004749"/>
    </source>
</evidence>
<proteinExistence type="inferred from homology"/>
<evidence type="ECO:0000313" key="9">
    <source>
        <dbReference type="Proteomes" id="UP000184391"/>
    </source>
</evidence>
<sequence length="248" mass="27501">MPTINVRARNQNASTGLLSDMNTQTHDFADMTLDELRVALAPDIAASAIFDGWNETALIAAAEMAGCDPDVARLAFPGKEFGGLAMELIEAWITSVDQAMEAEWPAERLATLKIRERIRTLVAFRLDAVADVDEAVRRALAVMAQPHNAATSIRLGWRSADIMWRLAGDTATDYNHYTKRMILAGIYSATLAVFVNDESEGKADTHAFLDRRIDGVMKFEKAKAQFLGKDRELPSLTRFLGRLRYPAR</sequence>
<dbReference type="InterPro" id="IPR013718">
    <property type="entry name" value="COQ9_C"/>
</dbReference>
<accession>A0A1M7RX33</accession>
<keyword evidence="4" id="KW-0809">Transit peptide</keyword>
<evidence type="ECO:0000259" key="7">
    <source>
        <dbReference type="Pfam" id="PF08511"/>
    </source>
</evidence>
<dbReference type="EMBL" id="FRDF01000003">
    <property type="protein sequence ID" value="SHN50698.1"/>
    <property type="molecule type" value="Genomic_DNA"/>
</dbReference>
<protein>
    <submittedName>
        <fullName evidence="8">Ubiquinone biosynthesis protein COQ9</fullName>
    </submittedName>
</protein>
<organism evidence="8 9">
    <name type="scientific">Erythrobacter sanguineus</name>
    <dbReference type="NCBI Taxonomy" id="198312"/>
    <lineage>
        <taxon>Bacteria</taxon>
        <taxon>Pseudomonadati</taxon>
        <taxon>Pseudomonadota</taxon>
        <taxon>Alphaproteobacteria</taxon>
        <taxon>Sphingomonadales</taxon>
        <taxon>Erythrobacteraceae</taxon>
        <taxon>Erythrobacter/Porphyrobacter group</taxon>
        <taxon>Erythrobacter</taxon>
    </lineage>
</organism>